<protein>
    <submittedName>
        <fullName evidence="2">Uncharacterized protein</fullName>
    </submittedName>
</protein>
<dbReference type="HOGENOM" id="CLU_1758287_0_0_1"/>
<accession>C6HTD6</accession>
<dbReference type="AlphaFoldDB" id="C6HTD6"/>
<feature type="region of interest" description="Disordered" evidence="1">
    <location>
        <begin position="126"/>
        <end position="154"/>
    </location>
</feature>
<name>C6HTD6_AJECH</name>
<reference evidence="3" key="1">
    <citation type="submission" date="2009-05" db="EMBL/GenBank/DDBJ databases">
        <title>The genome sequence of Ajellomyces capsulatus strain H143.</title>
        <authorList>
            <person name="Champion M."/>
            <person name="Cuomo C.A."/>
            <person name="Ma L.-J."/>
            <person name="Henn M.R."/>
            <person name="Sil A."/>
            <person name="Goldman B."/>
            <person name="Young S.K."/>
            <person name="Kodira C.D."/>
            <person name="Zeng Q."/>
            <person name="Koehrsen M."/>
            <person name="Alvarado L."/>
            <person name="Berlin A.M."/>
            <person name="Borenstein D."/>
            <person name="Chen Z."/>
            <person name="Engels R."/>
            <person name="Freedman E."/>
            <person name="Gellesch M."/>
            <person name="Goldberg J."/>
            <person name="Griggs A."/>
            <person name="Gujja S."/>
            <person name="Heiman D.I."/>
            <person name="Hepburn T.A."/>
            <person name="Howarth C."/>
            <person name="Jen D."/>
            <person name="Larson L."/>
            <person name="Lewis B."/>
            <person name="Mehta T."/>
            <person name="Park D."/>
            <person name="Pearson M."/>
            <person name="Roberts A."/>
            <person name="Saif S."/>
            <person name="Shea T.D."/>
            <person name="Shenoy N."/>
            <person name="Sisk P."/>
            <person name="Stolte C."/>
            <person name="Sykes S."/>
            <person name="Walk T."/>
            <person name="White J."/>
            <person name="Yandava C."/>
            <person name="Klein B."/>
            <person name="McEwen J.G."/>
            <person name="Puccia R."/>
            <person name="Goldman G.H."/>
            <person name="Felipe M.S."/>
            <person name="Nino-Vega G."/>
            <person name="San-Blas G."/>
            <person name="Taylor J.W."/>
            <person name="Mendoza L."/>
            <person name="Galagan J.E."/>
            <person name="Nusbaum C."/>
            <person name="Birren B.W."/>
        </authorList>
    </citation>
    <scope>NUCLEOTIDE SEQUENCE [LARGE SCALE GENOMIC DNA]</scope>
    <source>
        <strain evidence="3">H143</strain>
    </source>
</reference>
<dbReference type="OMA" id="CWIRSPA"/>
<evidence type="ECO:0000313" key="3">
    <source>
        <dbReference type="Proteomes" id="UP000002624"/>
    </source>
</evidence>
<sequence>MSRPIVIVARLLVAFDSTRIFTNGHILAQRRYGWDSRGQEKWKFLFHKVNKCWIRSPARAVETEEAGPRCWGRGFNQNSTLRGSGVSRQPRAAPFGGGWGRITSRQQITQQPGVKSMREKAVHVSTGRMKGEALSEDDAAANHGSNKSRTKEQRMVDNFLASLIASEQAT</sequence>
<evidence type="ECO:0000313" key="2">
    <source>
        <dbReference type="EMBL" id="EER36414.1"/>
    </source>
</evidence>
<evidence type="ECO:0000256" key="1">
    <source>
        <dbReference type="SAM" id="MobiDB-lite"/>
    </source>
</evidence>
<gene>
    <name evidence="2" type="ORF">HCDG_09467</name>
</gene>
<dbReference type="EMBL" id="GG692441">
    <property type="protein sequence ID" value="EER36414.1"/>
    <property type="molecule type" value="Genomic_DNA"/>
</dbReference>
<feature type="region of interest" description="Disordered" evidence="1">
    <location>
        <begin position="81"/>
        <end position="100"/>
    </location>
</feature>
<proteinExistence type="predicted"/>
<dbReference type="Proteomes" id="UP000002624">
    <property type="component" value="Unassembled WGS sequence"/>
</dbReference>
<dbReference type="VEuPathDB" id="FungiDB:HCDG_09467"/>
<organism evidence="2 3">
    <name type="scientific">Ajellomyces capsulatus (strain H143)</name>
    <name type="common">Darling's disease fungus</name>
    <name type="synonym">Histoplasma capsulatum</name>
    <dbReference type="NCBI Taxonomy" id="544712"/>
    <lineage>
        <taxon>Eukaryota</taxon>
        <taxon>Fungi</taxon>
        <taxon>Dikarya</taxon>
        <taxon>Ascomycota</taxon>
        <taxon>Pezizomycotina</taxon>
        <taxon>Eurotiomycetes</taxon>
        <taxon>Eurotiomycetidae</taxon>
        <taxon>Onygenales</taxon>
        <taxon>Ajellomycetaceae</taxon>
        <taxon>Histoplasma</taxon>
    </lineage>
</organism>